<evidence type="ECO:0000256" key="4">
    <source>
        <dbReference type="ARBA" id="ARBA00023136"/>
    </source>
</evidence>
<feature type="transmembrane region" description="Helical" evidence="6">
    <location>
        <begin position="214"/>
        <end position="233"/>
    </location>
</feature>
<dbReference type="Pfam" id="PF01226">
    <property type="entry name" value="Form_Nir_trans"/>
    <property type="match status" value="1"/>
</dbReference>
<keyword evidence="4 6" id="KW-0472">Membrane</keyword>
<dbReference type="InterPro" id="IPR000292">
    <property type="entry name" value="For/NO2_transpt"/>
</dbReference>
<feature type="transmembrane region" description="Helical" evidence="6">
    <location>
        <begin position="240"/>
        <end position="259"/>
    </location>
</feature>
<dbReference type="Gene3D" id="1.20.1080.10">
    <property type="entry name" value="Glycerol uptake facilitator protein"/>
    <property type="match status" value="1"/>
</dbReference>
<evidence type="ECO:0008006" key="9">
    <source>
        <dbReference type="Google" id="ProtNLM"/>
    </source>
</evidence>
<dbReference type="InterPro" id="IPR023271">
    <property type="entry name" value="Aquaporin-like"/>
</dbReference>
<evidence type="ECO:0000256" key="2">
    <source>
        <dbReference type="ARBA" id="ARBA00022692"/>
    </source>
</evidence>
<proteinExistence type="predicted"/>
<name>A0A2D0AF91_PSENT</name>
<evidence type="ECO:0000256" key="5">
    <source>
        <dbReference type="SAM" id="MobiDB-lite"/>
    </source>
</evidence>
<dbReference type="PANTHER" id="PTHR30520:SF2">
    <property type="entry name" value="INNER MEMBRANE PROTEIN YFDC"/>
    <property type="match status" value="1"/>
</dbReference>
<gene>
    <name evidence="7" type="ORF">CEG18_14780</name>
</gene>
<evidence type="ECO:0000256" key="1">
    <source>
        <dbReference type="ARBA" id="ARBA00004141"/>
    </source>
</evidence>
<dbReference type="eggNOG" id="COG2116">
    <property type="taxonomic scope" value="Bacteria"/>
</dbReference>
<dbReference type="GO" id="GO:0015499">
    <property type="term" value="F:formate transmembrane transporter activity"/>
    <property type="evidence" value="ECO:0007669"/>
    <property type="project" value="TreeGrafter"/>
</dbReference>
<dbReference type="PANTHER" id="PTHR30520">
    <property type="entry name" value="FORMATE TRANSPORTER-RELATED"/>
    <property type="match status" value="1"/>
</dbReference>
<feature type="region of interest" description="Disordered" evidence="5">
    <location>
        <begin position="1"/>
        <end position="61"/>
    </location>
</feature>
<accession>A0A2D0AF91</accession>
<evidence type="ECO:0000313" key="7">
    <source>
        <dbReference type="EMBL" id="OWP50791.1"/>
    </source>
</evidence>
<evidence type="ECO:0000256" key="3">
    <source>
        <dbReference type="ARBA" id="ARBA00022989"/>
    </source>
</evidence>
<evidence type="ECO:0000256" key="6">
    <source>
        <dbReference type="SAM" id="Phobius"/>
    </source>
</evidence>
<dbReference type="RefSeq" id="WP_088418180.1">
    <property type="nucleotide sequence ID" value="NZ_NJBA01000004.1"/>
</dbReference>
<dbReference type="GO" id="GO:0005886">
    <property type="term" value="C:plasma membrane"/>
    <property type="evidence" value="ECO:0007669"/>
    <property type="project" value="TreeGrafter"/>
</dbReference>
<evidence type="ECO:0000313" key="8">
    <source>
        <dbReference type="Proteomes" id="UP000198145"/>
    </source>
</evidence>
<dbReference type="EMBL" id="NJBA01000004">
    <property type="protein sequence ID" value="OWP50791.1"/>
    <property type="molecule type" value="Genomic_DNA"/>
</dbReference>
<dbReference type="AlphaFoldDB" id="A0A2D0AF91"/>
<feature type="transmembrane region" description="Helical" evidence="6">
    <location>
        <begin position="166"/>
        <end position="186"/>
    </location>
</feature>
<keyword evidence="3 6" id="KW-1133">Transmembrane helix</keyword>
<dbReference type="Proteomes" id="UP000198145">
    <property type="component" value="Unassembled WGS sequence"/>
</dbReference>
<reference evidence="7 8" key="1">
    <citation type="submission" date="2017-06" db="EMBL/GenBank/DDBJ databases">
        <title>Draft genome of Pseudomonas nitroreducens DF05.</title>
        <authorList>
            <person name="Iyer R."/>
        </authorList>
    </citation>
    <scope>NUCLEOTIDE SEQUENCE [LARGE SCALE GENOMIC DNA]</scope>
    <source>
        <strain evidence="7 8">DF05</strain>
    </source>
</reference>
<protein>
    <recommendedName>
        <fullName evidence="9">Formate/nitrite transporter family protein</fullName>
    </recommendedName>
</protein>
<comment type="caution">
    <text evidence="7">The sequence shown here is derived from an EMBL/GenBank/DDBJ whole genome shotgun (WGS) entry which is preliminary data.</text>
</comment>
<feature type="compositionally biased region" description="Basic and acidic residues" evidence="5">
    <location>
        <begin position="50"/>
        <end position="60"/>
    </location>
</feature>
<feature type="transmembrane region" description="Helical" evidence="6">
    <location>
        <begin position="82"/>
        <end position="104"/>
    </location>
</feature>
<comment type="subcellular location">
    <subcellularLocation>
        <location evidence="1">Membrane</location>
        <topology evidence="1">Multi-pass membrane protein</topology>
    </subcellularLocation>
</comment>
<dbReference type="STRING" id="46680.GCA_000807755_05626"/>
<keyword evidence="2 6" id="KW-0812">Transmembrane</keyword>
<sequence>MATEKQPARGAVQPRGRAVTDKQKTRHEAAADGEARKSKADSDTADDLSAEERRKVEKSQPPRPLVLHEVIRLQGNHELDRTLAALWWSALSAGLTIGLSLMAMGLFRARLPDHDMAVITTSLGYPVGFLAIILARQQLFTENTLTAVLPVMSEPTLAKFGQLLRLWSVVLAGNIVGALLFAYAMLHLPIFDTKADQAFLEIGREVMENDHWQMFSKGIVSGWMIATMVWLVPAAENAKVWIIFLVTYLMALGSFSHIVVGTCEVGYLMFAGEVAASGFILDFALPTLAGNIVGGSLIFALMSHAQVRSDSSSPPEKIPEKKTAP</sequence>
<feature type="transmembrane region" description="Helical" evidence="6">
    <location>
        <begin position="116"/>
        <end position="135"/>
    </location>
</feature>
<organism evidence="7 8">
    <name type="scientific">Pseudomonas nitroreducens</name>
    <dbReference type="NCBI Taxonomy" id="46680"/>
    <lineage>
        <taxon>Bacteria</taxon>
        <taxon>Pseudomonadati</taxon>
        <taxon>Pseudomonadota</taxon>
        <taxon>Gammaproteobacteria</taxon>
        <taxon>Pseudomonadales</taxon>
        <taxon>Pseudomonadaceae</taxon>
        <taxon>Pseudomonas</taxon>
    </lineage>
</organism>
<feature type="transmembrane region" description="Helical" evidence="6">
    <location>
        <begin position="279"/>
        <end position="302"/>
    </location>
</feature>
<feature type="compositionally biased region" description="Basic and acidic residues" evidence="5">
    <location>
        <begin position="18"/>
        <end position="42"/>
    </location>
</feature>